<evidence type="ECO:0000256" key="4">
    <source>
        <dbReference type="ARBA" id="ARBA00023136"/>
    </source>
</evidence>
<evidence type="ECO:0000256" key="3">
    <source>
        <dbReference type="ARBA" id="ARBA00022989"/>
    </source>
</evidence>
<feature type="transmembrane region" description="Helical" evidence="5">
    <location>
        <begin position="7"/>
        <end position="26"/>
    </location>
</feature>
<evidence type="ECO:0000313" key="7">
    <source>
        <dbReference type="Proteomes" id="UP000286246"/>
    </source>
</evidence>
<reference evidence="6 7" key="1">
    <citation type="submission" date="2018-09" db="EMBL/GenBank/DDBJ databases">
        <title>Genomic Encyclopedia of Type Strains, Phase III (KMG-III): the genomes of soil and plant-associated and newly described type strains.</title>
        <authorList>
            <person name="Whitman W."/>
        </authorList>
    </citation>
    <scope>NUCLEOTIDE SEQUENCE [LARGE SCALE GENOMIC DNA]</scope>
    <source>
        <strain evidence="6 7">CECT 7938</strain>
    </source>
</reference>
<dbReference type="OrthoDB" id="962268at2"/>
<keyword evidence="3 5" id="KW-1133">Transmembrane helix</keyword>
<dbReference type="Proteomes" id="UP000286246">
    <property type="component" value="Unassembled WGS sequence"/>
</dbReference>
<sequence>METIKSIVHWLSYAYYLYVFGYASLFKVFQKQSMMQSMDSLGFNKIWTLGIGIGELFGVILLLIGLYKPEFKNIGILLLFPFAVGALTAHMAHQEYHHFYNSLIMCVLSIVLLATDKQFKIIV</sequence>
<comment type="caution">
    <text evidence="6">The sequence shown here is derived from an EMBL/GenBank/DDBJ whole genome shotgun (WGS) entry which is preliminary data.</text>
</comment>
<protein>
    <submittedName>
        <fullName evidence="6">DoxX-like protein</fullName>
    </submittedName>
</protein>
<dbReference type="GO" id="GO:0016020">
    <property type="term" value="C:membrane"/>
    <property type="evidence" value="ECO:0007669"/>
    <property type="project" value="UniProtKB-SubCell"/>
</dbReference>
<dbReference type="RefSeq" id="WP_120257391.1">
    <property type="nucleotide sequence ID" value="NZ_RAPY01000001.1"/>
</dbReference>
<keyword evidence="4 5" id="KW-0472">Membrane</keyword>
<dbReference type="EMBL" id="RAPY01000001">
    <property type="protein sequence ID" value="RKE55623.1"/>
    <property type="molecule type" value="Genomic_DNA"/>
</dbReference>
<feature type="transmembrane region" description="Helical" evidence="5">
    <location>
        <begin position="74"/>
        <end position="92"/>
    </location>
</feature>
<evidence type="ECO:0000313" key="6">
    <source>
        <dbReference type="EMBL" id="RKE55623.1"/>
    </source>
</evidence>
<accession>A0A420BG00</accession>
<keyword evidence="2 5" id="KW-0812">Transmembrane</keyword>
<evidence type="ECO:0000256" key="2">
    <source>
        <dbReference type="ARBA" id="ARBA00022692"/>
    </source>
</evidence>
<feature type="transmembrane region" description="Helical" evidence="5">
    <location>
        <begin position="98"/>
        <end position="115"/>
    </location>
</feature>
<gene>
    <name evidence="6" type="ORF">DFQ12_0457</name>
</gene>
<proteinExistence type="predicted"/>
<dbReference type="AlphaFoldDB" id="A0A420BG00"/>
<keyword evidence="7" id="KW-1185">Reference proteome</keyword>
<name>A0A420BG00_SPHD1</name>
<evidence type="ECO:0000256" key="5">
    <source>
        <dbReference type="SAM" id="Phobius"/>
    </source>
</evidence>
<comment type="subcellular location">
    <subcellularLocation>
        <location evidence="1">Membrane</location>
        <topology evidence="1">Multi-pass membrane protein</topology>
    </subcellularLocation>
</comment>
<organism evidence="6 7">
    <name type="scientific">Sphingobacterium detergens</name>
    <dbReference type="NCBI Taxonomy" id="1145106"/>
    <lineage>
        <taxon>Bacteria</taxon>
        <taxon>Pseudomonadati</taxon>
        <taxon>Bacteroidota</taxon>
        <taxon>Sphingobacteriia</taxon>
        <taxon>Sphingobacteriales</taxon>
        <taxon>Sphingobacteriaceae</taxon>
        <taxon>Sphingobacterium</taxon>
    </lineage>
</organism>
<dbReference type="Pfam" id="PF13564">
    <property type="entry name" value="DoxX_2"/>
    <property type="match status" value="1"/>
</dbReference>
<dbReference type="InterPro" id="IPR032808">
    <property type="entry name" value="DoxX"/>
</dbReference>
<evidence type="ECO:0000256" key="1">
    <source>
        <dbReference type="ARBA" id="ARBA00004141"/>
    </source>
</evidence>
<feature type="transmembrane region" description="Helical" evidence="5">
    <location>
        <begin position="46"/>
        <end position="67"/>
    </location>
</feature>